<dbReference type="RefSeq" id="WP_114101990.1">
    <property type="nucleotide sequence ID" value="NZ_JPWF01000005.1"/>
</dbReference>
<name>A0A367W7P1_9PROT</name>
<evidence type="ECO:0000313" key="2">
    <source>
        <dbReference type="Proteomes" id="UP000253226"/>
    </source>
</evidence>
<evidence type="ECO:0000313" key="1">
    <source>
        <dbReference type="EMBL" id="RCK37446.1"/>
    </source>
</evidence>
<gene>
    <name evidence="1" type="ORF">TH19_09265</name>
</gene>
<reference evidence="1 2" key="1">
    <citation type="submission" date="2014-07" db="EMBL/GenBank/DDBJ databases">
        <title>Draft genome sequence of Thalassospira profundimaris 35.</title>
        <authorList>
            <person name="Lai Q."/>
            <person name="Shao Z."/>
        </authorList>
    </citation>
    <scope>NUCLEOTIDE SEQUENCE [LARGE SCALE GENOMIC DNA]</scope>
    <source>
        <strain evidence="1 2">35</strain>
    </source>
</reference>
<proteinExistence type="predicted"/>
<dbReference type="Proteomes" id="UP000253226">
    <property type="component" value="Unassembled WGS sequence"/>
</dbReference>
<dbReference type="AlphaFoldDB" id="A0A367W7P1"/>
<organism evidence="1 2">
    <name type="scientific">Thalassospira profundimaris</name>
    <dbReference type="NCBI Taxonomy" id="502049"/>
    <lineage>
        <taxon>Bacteria</taxon>
        <taxon>Pseudomonadati</taxon>
        <taxon>Pseudomonadota</taxon>
        <taxon>Alphaproteobacteria</taxon>
        <taxon>Rhodospirillales</taxon>
        <taxon>Thalassospiraceae</taxon>
        <taxon>Thalassospira</taxon>
    </lineage>
</organism>
<comment type="caution">
    <text evidence="1">The sequence shown here is derived from an EMBL/GenBank/DDBJ whole genome shotgun (WGS) entry which is preliminary data.</text>
</comment>
<dbReference type="OrthoDB" id="7029025at2"/>
<dbReference type="EMBL" id="JPWF01000005">
    <property type="protein sequence ID" value="RCK37446.1"/>
    <property type="molecule type" value="Genomic_DNA"/>
</dbReference>
<accession>A0A367W7P1</accession>
<sequence length="83" mass="9679">MIDSITGERITVLIDDNEEPYIRVSDWNDADALEDLFSDKYNVLYEMKTPEDLIENGGKEYYFGNIADPEKLQKILDEIVLQF</sequence>
<protein>
    <submittedName>
        <fullName evidence="1">Uncharacterized protein</fullName>
    </submittedName>
</protein>